<proteinExistence type="predicted"/>
<dbReference type="RefSeq" id="WP_257031951.1">
    <property type="nucleotide sequence ID" value="NZ_JACCAU010000001.1"/>
</dbReference>
<name>A0A7Y9WFT9_9BURK</name>
<evidence type="ECO:0000313" key="3">
    <source>
        <dbReference type="EMBL" id="NYH20084.1"/>
    </source>
</evidence>
<feature type="region of interest" description="Disordered" evidence="1">
    <location>
        <begin position="1"/>
        <end position="20"/>
    </location>
</feature>
<keyword evidence="2" id="KW-0812">Transmembrane</keyword>
<reference evidence="3 4" key="1">
    <citation type="submission" date="2020-07" db="EMBL/GenBank/DDBJ databases">
        <title>Exploring microbial biodiversity for novel pathways involved in the catabolism of aromatic compounds derived from lignin.</title>
        <authorList>
            <person name="Elkins J."/>
        </authorList>
    </citation>
    <scope>NUCLEOTIDE SEQUENCE [LARGE SCALE GENOMIC DNA]</scope>
    <source>
        <strain evidence="3 4">H2C3B</strain>
    </source>
</reference>
<dbReference type="EMBL" id="JACCAU010000001">
    <property type="protein sequence ID" value="NYH20084.1"/>
    <property type="molecule type" value="Genomic_DNA"/>
</dbReference>
<evidence type="ECO:0000256" key="2">
    <source>
        <dbReference type="SAM" id="Phobius"/>
    </source>
</evidence>
<sequence length="88" mass="9524">MGKQRQAPSATAPEAKPNVRHRSMDQTLAVALLALGIASISFGLYSLIQAFDVFDLPMAFKVWFSRALVALVIGVIALHFGGRRVEAL</sequence>
<organism evidence="3 4">
    <name type="scientific">Paraburkholderia bryophila</name>
    <dbReference type="NCBI Taxonomy" id="420952"/>
    <lineage>
        <taxon>Bacteria</taxon>
        <taxon>Pseudomonadati</taxon>
        <taxon>Pseudomonadota</taxon>
        <taxon>Betaproteobacteria</taxon>
        <taxon>Burkholderiales</taxon>
        <taxon>Burkholderiaceae</taxon>
        <taxon>Paraburkholderia</taxon>
    </lineage>
</organism>
<dbReference type="AlphaFoldDB" id="A0A7Y9WFT9"/>
<dbReference type="Proteomes" id="UP000572540">
    <property type="component" value="Unassembled WGS sequence"/>
</dbReference>
<comment type="caution">
    <text evidence="3">The sequence shown here is derived from an EMBL/GenBank/DDBJ whole genome shotgun (WGS) entry which is preliminary data.</text>
</comment>
<accession>A0A7Y9WFT9</accession>
<gene>
    <name evidence="3" type="ORF">GGD41_007312</name>
</gene>
<keyword evidence="2" id="KW-0472">Membrane</keyword>
<keyword evidence="2" id="KW-1133">Transmembrane helix</keyword>
<evidence type="ECO:0000256" key="1">
    <source>
        <dbReference type="SAM" id="MobiDB-lite"/>
    </source>
</evidence>
<evidence type="ECO:0000313" key="4">
    <source>
        <dbReference type="Proteomes" id="UP000572540"/>
    </source>
</evidence>
<protein>
    <submittedName>
        <fullName evidence="3">Uncharacterized protein</fullName>
    </submittedName>
</protein>
<feature type="transmembrane region" description="Helical" evidence="2">
    <location>
        <begin position="28"/>
        <end position="51"/>
    </location>
</feature>
<feature type="transmembrane region" description="Helical" evidence="2">
    <location>
        <begin position="63"/>
        <end position="82"/>
    </location>
</feature>